<keyword evidence="3" id="KW-1185">Reference proteome</keyword>
<sequence length="318" mass="34428">MPSTDVPAEPAGDGHPHTTSVQTTPSNRTYSEHLATAEKILDIIDKYRFKGRPKINGESNPGQQCFLALIADAVRGNRPVPMCLPAFPCKSPNTQTKVLGRLPDKGEALALGHLNGLCAAIGTVHAPGATLIIISDGLVYNDLLGVPDSHVWAYGEALRALAAAHGATHVRFSRLRDLVRMPDDADADADELDEMRYVANATDFRRELLNRYGAPGYDAARAVAENADTCLTYRGYQRFLQTDLAPVYPMGEGRSRSQFEKGVGYVAKQMLKRGDAFARAVQDKFGDHVRLSIHPSSVGDTKISISVLPTDSAVFTTP</sequence>
<dbReference type="Proteomes" id="UP001217918">
    <property type="component" value="Unassembled WGS sequence"/>
</dbReference>
<reference evidence="2" key="1">
    <citation type="journal article" date="2023" name="Mol. Plant Microbe Interact.">
        <title>Elucidating the Obligate Nature and Biological Capacity of an Invasive Fungal Corn Pathogen.</title>
        <authorList>
            <person name="MacCready J.S."/>
            <person name="Roggenkamp E.M."/>
            <person name="Gdanetz K."/>
            <person name="Chilvers M.I."/>
        </authorList>
    </citation>
    <scope>NUCLEOTIDE SEQUENCE</scope>
    <source>
        <strain evidence="2">PM02</strain>
    </source>
</reference>
<feature type="region of interest" description="Disordered" evidence="1">
    <location>
        <begin position="1"/>
        <end position="29"/>
    </location>
</feature>
<organism evidence="2 3">
    <name type="scientific">Phyllachora maydis</name>
    <dbReference type="NCBI Taxonomy" id="1825666"/>
    <lineage>
        <taxon>Eukaryota</taxon>
        <taxon>Fungi</taxon>
        <taxon>Dikarya</taxon>
        <taxon>Ascomycota</taxon>
        <taxon>Pezizomycotina</taxon>
        <taxon>Sordariomycetes</taxon>
        <taxon>Sordariomycetidae</taxon>
        <taxon>Phyllachorales</taxon>
        <taxon>Phyllachoraceae</taxon>
        <taxon>Phyllachora</taxon>
    </lineage>
</organism>
<name>A0AAD9MEK1_9PEZI</name>
<feature type="compositionally biased region" description="Polar residues" evidence="1">
    <location>
        <begin position="17"/>
        <end position="29"/>
    </location>
</feature>
<evidence type="ECO:0000256" key="1">
    <source>
        <dbReference type="SAM" id="MobiDB-lite"/>
    </source>
</evidence>
<proteinExistence type="predicted"/>
<dbReference type="AlphaFoldDB" id="A0AAD9MEK1"/>
<accession>A0AAD9MEK1</accession>
<dbReference type="PANTHER" id="PTHR37285:SF5">
    <property type="entry name" value="SPORE WALL MATURATION PROTEIN DIT1"/>
    <property type="match status" value="1"/>
</dbReference>
<dbReference type="InterPro" id="IPR007817">
    <property type="entry name" value="Isocyanide_synthase_DIT1"/>
</dbReference>
<gene>
    <name evidence="2" type="ORF">P8C59_004585</name>
</gene>
<comment type="caution">
    <text evidence="2">The sequence shown here is derived from an EMBL/GenBank/DDBJ whole genome shotgun (WGS) entry which is preliminary data.</text>
</comment>
<dbReference type="PANTHER" id="PTHR37285">
    <property type="entry name" value="SPORE WALL MATURATION PROTEIN DIT1"/>
    <property type="match status" value="1"/>
</dbReference>
<evidence type="ECO:0008006" key="4">
    <source>
        <dbReference type="Google" id="ProtNLM"/>
    </source>
</evidence>
<protein>
    <recommendedName>
        <fullName evidence="4">Pyoverdine biosynthesis</fullName>
    </recommendedName>
</protein>
<dbReference type="Pfam" id="PF05141">
    <property type="entry name" value="DIT1_PvcA"/>
    <property type="match status" value="1"/>
</dbReference>
<evidence type="ECO:0000313" key="3">
    <source>
        <dbReference type="Proteomes" id="UP001217918"/>
    </source>
</evidence>
<evidence type="ECO:0000313" key="2">
    <source>
        <dbReference type="EMBL" id="KAK2070051.1"/>
    </source>
</evidence>
<dbReference type="EMBL" id="JAQQPM010000003">
    <property type="protein sequence ID" value="KAK2070051.1"/>
    <property type="molecule type" value="Genomic_DNA"/>
</dbReference>